<reference evidence="2" key="1">
    <citation type="submission" date="2020-05" db="EMBL/GenBank/DDBJ databases">
        <authorList>
            <person name="Chiriac C."/>
            <person name="Salcher M."/>
            <person name="Ghai R."/>
            <person name="Kavagutti S V."/>
        </authorList>
    </citation>
    <scope>NUCLEOTIDE SEQUENCE</scope>
</reference>
<protein>
    <submittedName>
        <fullName evidence="2">Uncharacterized protein</fullName>
    </submittedName>
</protein>
<dbReference type="EMBL" id="LR798226">
    <property type="protein sequence ID" value="CAB5207104.1"/>
    <property type="molecule type" value="Genomic_DNA"/>
</dbReference>
<organism evidence="2">
    <name type="scientific">uncultured Caudovirales phage</name>
    <dbReference type="NCBI Taxonomy" id="2100421"/>
    <lineage>
        <taxon>Viruses</taxon>
        <taxon>Duplodnaviria</taxon>
        <taxon>Heunggongvirae</taxon>
        <taxon>Uroviricota</taxon>
        <taxon>Caudoviricetes</taxon>
        <taxon>Peduoviridae</taxon>
        <taxon>Maltschvirus</taxon>
        <taxon>Maltschvirus maltsch</taxon>
    </lineage>
</organism>
<sequence>MKIATSELEHLREEIKNCHRIIKDLQKKREFFGLTDEERKKVINTNISTGLWHMAKDIEAKLRSKNEHL</sequence>
<evidence type="ECO:0000313" key="2">
    <source>
        <dbReference type="EMBL" id="CAB5207104.1"/>
    </source>
</evidence>
<keyword evidence="1" id="KW-0175">Coiled coil</keyword>
<accession>A0A6J7WGK6</accession>
<evidence type="ECO:0000256" key="1">
    <source>
        <dbReference type="SAM" id="Coils"/>
    </source>
</evidence>
<proteinExistence type="predicted"/>
<gene>
    <name evidence="2" type="ORF">UFOVP183_29</name>
</gene>
<feature type="coiled-coil region" evidence="1">
    <location>
        <begin position="1"/>
        <end position="28"/>
    </location>
</feature>
<name>A0A6J7WGK6_9CAUD</name>